<accession>A0A135U7W0</accession>
<dbReference type="Proteomes" id="UP000070054">
    <property type="component" value="Unassembled WGS sequence"/>
</dbReference>
<dbReference type="EMBL" id="JEMN01000788">
    <property type="protein sequence ID" value="KXH56467.1"/>
    <property type="molecule type" value="Genomic_DNA"/>
</dbReference>
<protein>
    <submittedName>
        <fullName evidence="2">Uncharacterized protein</fullName>
    </submittedName>
</protein>
<proteinExistence type="predicted"/>
<feature type="non-terminal residue" evidence="2">
    <location>
        <position position="1"/>
    </location>
</feature>
<evidence type="ECO:0000313" key="2">
    <source>
        <dbReference type="EMBL" id="KXH56467.1"/>
    </source>
</evidence>
<reference evidence="2 3" key="1">
    <citation type="submission" date="2014-02" db="EMBL/GenBank/DDBJ databases">
        <title>The genome sequence of Colletotrichum nymphaeae SA-01.</title>
        <authorList>
            <person name="Baroncelli R."/>
            <person name="Thon M.R."/>
        </authorList>
    </citation>
    <scope>NUCLEOTIDE SEQUENCE [LARGE SCALE GENOMIC DNA]</scope>
    <source>
        <strain evidence="2 3">SA-01</strain>
    </source>
</reference>
<keyword evidence="3" id="KW-1185">Reference proteome</keyword>
<evidence type="ECO:0000256" key="1">
    <source>
        <dbReference type="SAM" id="MobiDB-lite"/>
    </source>
</evidence>
<dbReference type="AlphaFoldDB" id="A0A135U7W0"/>
<evidence type="ECO:0000313" key="3">
    <source>
        <dbReference type="Proteomes" id="UP000070054"/>
    </source>
</evidence>
<gene>
    <name evidence="2" type="ORF">CNYM01_14354</name>
</gene>
<organism evidence="2 3">
    <name type="scientific">Colletotrichum nymphaeae SA-01</name>
    <dbReference type="NCBI Taxonomy" id="1460502"/>
    <lineage>
        <taxon>Eukaryota</taxon>
        <taxon>Fungi</taxon>
        <taxon>Dikarya</taxon>
        <taxon>Ascomycota</taxon>
        <taxon>Pezizomycotina</taxon>
        <taxon>Sordariomycetes</taxon>
        <taxon>Hypocreomycetidae</taxon>
        <taxon>Glomerellales</taxon>
        <taxon>Glomerellaceae</taxon>
        <taxon>Colletotrichum</taxon>
        <taxon>Colletotrichum acutatum species complex</taxon>
    </lineage>
</organism>
<feature type="region of interest" description="Disordered" evidence="1">
    <location>
        <begin position="1"/>
        <end position="40"/>
    </location>
</feature>
<sequence length="40" mass="4530">SQKQQLGPHCTNVPDCGRTTESDPHDNRPKSTERNENHSQ</sequence>
<feature type="compositionally biased region" description="Basic and acidic residues" evidence="1">
    <location>
        <begin position="18"/>
        <end position="40"/>
    </location>
</feature>
<name>A0A135U7W0_9PEZI</name>
<comment type="caution">
    <text evidence="2">The sequence shown here is derived from an EMBL/GenBank/DDBJ whole genome shotgun (WGS) entry which is preliminary data.</text>
</comment>